<name>A0A087T8N3_STEMI</name>
<dbReference type="Gene3D" id="1.10.340.70">
    <property type="match status" value="1"/>
</dbReference>
<dbReference type="Pfam" id="PF17921">
    <property type="entry name" value="Integrase_H2C2"/>
    <property type="match status" value="1"/>
</dbReference>
<feature type="non-terminal residue" evidence="2">
    <location>
        <position position="67"/>
    </location>
</feature>
<dbReference type="AlphaFoldDB" id="A0A087T8N3"/>
<feature type="domain" description="Integrase zinc-binding" evidence="1">
    <location>
        <begin position="16"/>
        <end position="64"/>
    </location>
</feature>
<organism evidence="2 3">
    <name type="scientific">Stegodyphus mimosarum</name>
    <name type="common">African social velvet spider</name>
    <dbReference type="NCBI Taxonomy" id="407821"/>
    <lineage>
        <taxon>Eukaryota</taxon>
        <taxon>Metazoa</taxon>
        <taxon>Ecdysozoa</taxon>
        <taxon>Arthropoda</taxon>
        <taxon>Chelicerata</taxon>
        <taxon>Arachnida</taxon>
        <taxon>Araneae</taxon>
        <taxon>Araneomorphae</taxon>
        <taxon>Entelegynae</taxon>
        <taxon>Eresoidea</taxon>
        <taxon>Eresidae</taxon>
        <taxon>Stegodyphus</taxon>
    </lineage>
</organism>
<evidence type="ECO:0000313" key="3">
    <source>
        <dbReference type="Proteomes" id="UP000054359"/>
    </source>
</evidence>
<dbReference type="Proteomes" id="UP000054359">
    <property type="component" value="Unassembled WGS sequence"/>
</dbReference>
<evidence type="ECO:0000259" key="1">
    <source>
        <dbReference type="Pfam" id="PF17921"/>
    </source>
</evidence>
<sequence>MKIYYDISTNYNRPYIPVEFQQKIVSSIHNLSHPGIRSRVKLITKCFIWPNMNKRCQLWTKACLVSP</sequence>
<evidence type="ECO:0000313" key="2">
    <source>
        <dbReference type="EMBL" id="KFM61472.1"/>
    </source>
</evidence>
<dbReference type="InterPro" id="IPR041588">
    <property type="entry name" value="Integrase_H2C2"/>
</dbReference>
<reference evidence="2 3" key="1">
    <citation type="submission" date="2013-11" db="EMBL/GenBank/DDBJ databases">
        <title>Genome sequencing of Stegodyphus mimosarum.</title>
        <authorList>
            <person name="Bechsgaard J."/>
        </authorList>
    </citation>
    <scope>NUCLEOTIDE SEQUENCE [LARGE SCALE GENOMIC DNA]</scope>
</reference>
<proteinExistence type="predicted"/>
<dbReference type="OrthoDB" id="6433932at2759"/>
<gene>
    <name evidence="2" type="ORF">X975_25530</name>
</gene>
<dbReference type="EMBL" id="KK113970">
    <property type="protein sequence ID" value="KFM61472.1"/>
    <property type="molecule type" value="Genomic_DNA"/>
</dbReference>
<keyword evidence="3" id="KW-1185">Reference proteome</keyword>
<protein>
    <recommendedName>
        <fullName evidence="1">Integrase zinc-binding domain-containing protein</fullName>
    </recommendedName>
</protein>
<dbReference type="STRING" id="407821.A0A087T8N3"/>
<accession>A0A087T8N3</accession>